<reference evidence="5" key="1">
    <citation type="journal article" date="2021" name="Proc. Natl. Acad. Sci. U.S.A.">
        <title>A Catalog of Tens of Thousands of Viruses from Human Metagenomes Reveals Hidden Associations with Chronic Diseases.</title>
        <authorList>
            <person name="Tisza M.J."/>
            <person name="Buck C.B."/>
        </authorList>
    </citation>
    <scope>NUCLEOTIDE SEQUENCE</scope>
    <source>
        <strain evidence="5">Ct1TR2</strain>
    </source>
</reference>
<keyword evidence="1" id="KW-1245">Viral tail assembly</keyword>
<evidence type="ECO:0000313" key="5">
    <source>
        <dbReference type="EMBL" id="DAD97624.1"/>
    </source>
</evidence>
<evidence type="ECO:0000256" key="1">
    <source>
        <dbReference type="ARBA" id="ARBA00022465"/>
    </source>
</evidence>
<feature type="transmembrane region" description="Helical" evidence="3">
    <location>
        <begin position="497"/>
        <end position="516"/>
    </location>
</feature>
<dbReference type="PANTHER" id="PTHR37813">
    <property type="entry name" value="FELS-2 PROPHAGE PROTEIN"/>
    <property type="match status" value="1"/>
</dbReference>
<feature type="transmembrane region" description="Helical" evidence="3">
    <location>
        <begin position="435"/>
        <end position="462"/>
    </location>
</feature>
<dbReference type="NCBIfam" id="TIGR01760">
    <property type="entry name" value="tape_meas_TP901"/>
    <property type="match status" value="1"/>
</dbReference>
<accession>A0A8S5NTU5</accession>
<protein>
    <submittedName>
        <fullName evidence="5">Minor tail protein</fullName>
    </submittedName>
</protein>
<dbReference type="PANTHER" id="PTHR37813:SF1">
    <property type="entry name" value="FELS-2 PROPHAGE PROTEIN"/>
    <property type="match status" value="1"/>
</dbReference>
<proteinExistence type="predicted"/>
<feature type="transmembrane region" description="Helical" evidence="3">
    <location>
        <begin position="392"/>
        <end position="414"/>
    </location>
</feature>
<dbReference type="InterPro" id="IPR010090">
    <property type="entry name" value="Phage_tape_meas"/>
</dbReference>
<feature type="domain" description="Phage tail tape measure protein" evidence="4">
    <location>
        <begin position="103"/>
        <end position="298"/>
    </location>
</feature>
<keyword evidence="3" id="KW-0812">Transmembrane</keyword>
<evidence type="ECO:0000259" key="4">
    <source>
        <dbReference type="Pfam" id="PF10145"/>
    </source>
</evidence>
<evidence type="ECO:0000256" key="3">
    <source>
        <dbReference type="SAM" id="Phobius"/>
    </source>
</evidence>
<sequence>MASRVIDVALKLRDAFTGPMKGAISSLTSFDKEGTRVRKSVEKVGKGIAGVGTAMTAAVTVPLAGLATASAAKFGEVDKSLKLVQQTMGSTDEQAKVLEGAIKKAAANSVYGMQDAADAALNYARQGFSATQAADMIAPAMNLAAGTATDLATVTGGVGNAMKIFADQGLEAESAANMLAKAQAQANTTVTDLFEAMSTAGPMLDSVGWSFKDLAVVTDVFGDAGISGSEGATALKTGLARLASPAADGAAAMKKLNLQFFDSMGKMDDLQTMQKKLHESFAGLNDQERMSAAAAIFGKNQMAKWMTLINAAPETFAQYSKGLEDSGGAAKSMADALLSGPGGAVEKLKSSFDVLQYTIGGTVANAFMPFIEKATSLLDTFNNMDESQRVQIIRWAAIAAAMGPGLVIFGKMVTGAAGVFRAISMINKAGGAMKLILGAVSSPAAGVVVALLAIVAVIAVIVTHIDQFKAAWGAMGSEISPEVAELKNAFVSLMQQMQPFASFTSGAFVAAVLGGFQGMGTGIGIVIQGITIAVQGLTTLFGGIAMVIQGITNGDLGTALDGLKTVFSGAFEFICGMIQTTVGAIGTIAGAVKGAVSAVGSFASGKGKNSKIPENAHGTPRWGGGITRVNEKGGEIMDLPSGTRIIPHDASRNTPIGGNINIAKVADTIVVREDADIDKIGDAIVRKIQAAGGRTGGYSYSGDMA</sequence>
<dbReference type="Pfam" id="PF10145">
    <property type="entry name" value="PhageMin_Tail"/>
    <property type="match status" value="1"/>
</dbReference>
<organism evidence="5">
    <name type="scientific">Siphoviridae sp. ct1TR2</name>
    <dbReference type="NCBI Taxonomy" id="2825309"/>
    <lineage>
        <taxon>Viruses</taxon>
        <taxon>Duplodnaviria</taxon>
        <taxon>Heunggongvirae</taxon>
        <taxon>Uroviricota</taxon>
        <taxon>Caudoviricetes</taxon>
    </lineage>
</organism>
<name>A0A8S5NTU5_9CAUD</name>
<evidence type="ECO:0000256" key="2">
    <source>
        <dbReference type="ARBA" id="ARBA00022612"/>
    </source>
</evidence>
<keyword evidence="2" id="KW-1188">Viral release from host cell</keyword>
<dbReference type="GO" id="GO:0098003">
    <property type="term" value="P:viral tail assembly"/>
    <property type="evidence" value="ECO:0007669"/>
    <property type="project" value="UniProtKB-KW"/>
</dbReference>
<keyword evidence="3" id="KW-0472">Membrane</keyword>
<keyword evidence="3" id="KW-1133">Transmembrane helix</keyword>
<feature type="transmembrane region" description="Helical" evidence="3">
    <location>
        <begin position="523"/>
        <end position="548"/>
    </location>
</feature>
<dbReference type="EMBL" id="BK015245">
    <property type="protein sequence ID" value="DAD97624.1"/>
    <property type="molecule type" value="Genomic_DNA"/>
</dbReference>